<evidence type="ECO:0000259" key="3">
    <source>
        <dbReference type="Pfam" id="PF05670"/>
    </source>
</evidence>
<accession>A0ABS9KDU2</accession>
<dbReference type="Pfam" id="PF05833">
    <property type="entry name" value="NFACT_N"/>
    <property type="match status" value="1"/>
</dbReference>
<dbReference type="Gene3D" id="2.30.310.10">
    <property type="entry name" value="ibrinogen binding protein from staphylococcus aureus domain"/>
    <property type="match status" value="1"/>
</dbReference>
<reference evidence="4" key="1">
    <citation type="submission" date="2022-01" db="EMBL/GenBank/DDBJ databases">
        <authorList>
            <person name="Wang Y."/>
        </authorList>
    </citation>
    <scope>NUCLEOTIDE SEQUENCE</scope>
    <source>
        <strain evidence="4">WB101</strain>
    </source>
</reference>
<feature type="region of interest" description="Disordered" evidence="2">
    <location>
        <begin position="130"/>
        <end position="157"/>
    </location>
</feature>
<reference evidence="4" key="2">
    <citation type="submission" date="2024-05" db="EMBL/GenBank/DDBJ databases">
        <title>Rhodohalobacter halophilus gen. nov., sp. nov., a moderately halophilic member of the family Balneolaceae.</title>
        <authorList>
            <person name="Xia J."/>
        </authorList>
    </citation>
    <scope>NUCLEOTIDE SEQUENCE</scope>
    <source>
        <strain evidence="4">WB101</strain>
    </source>
</reference>
<feature type="compositionally biased region" description="Basic and acidic residues" evidence="2">
    <location>
        <begin position="130"/>
        <end position="144"/>
    </location>
</feature>
<evidence type="ECO:0000313" key="5">
    <source>
        <dbReference type="Proteomes" id="UP001165366"/>
    </source>
</evidence>
<keyword evidence="5" id="KW-1185">Reference proteome</keyword>
<dbReference type="EMBL" id="JAKLWS010000011">
    <property type="protein sequence ID" value="MCG2589003.1"/>
    <property type="molecule type" value="Genomic_DNA"/>
</dbReference>
<dbReference type="PANTHER" id="PTHR15239:SF6">
    <property type="entry name" value="RIBOSOME QUALITY CONTROL COMPLEX SUBUNIT NEMF"/>
    <property type="match status" value="1"/>
</dbReference>
<dbReference type="PANTHER" id="PTHR15239">
    <property type="entry name" value="NUCLEAR EXPORT MEDIATOR FACTOR NEMF"/>
    <property type="match status" value="1"/>
</dbReference>
<comment type="caution">
    <text evidence="4">The sequence shown here is derived from an EMBL/GenBank/DDBJ whole genome shotgun (WGS) entry which is preliminary data.</text>
</comment>
<sequence>MNNFYALIYLTEVLKNKCKGQTFQFSTSPHKDVWDCYLSGNGSRFRLKFSTNPEETALFVDSDRPPKKTNTTPFFGVLSDKSVREVSMAENDRFITFCFDEDYSLMFQIFGNSPNVFLVRDNIIIESFKSPDDFEGKTPPEPRKGSKPQTPNPDDSVKRVITKLDKKFPRHLIPLIIDEFDLNEKSIPEIKEVIDKLIDSMLNRPEFRVLENGNLCLVPQDLLPYSNLKVYDNVNDAIRHAYYKTSNERRLESRRQSIKPKIDRIINKYESTLDQLKHADKGLKRADKYEKYGHILMAHAHEKNEFNESVTFPDLYNPDENVKIQLKPKLSLAENAQYYYEKANKSKRNVEESKRRLGEIKKKLKKLKVLQKSLNDIDKIYEFRDWYKENEDALLEAGVLKAETEKKAPPYRILEIDGYTVWVGKNAKSNDQLTTDAHKEDVWMHARGVSGSHVVIRMDNHKEMPPKKTLLKAASVAAWNSKARGSGLAPVMITKRKYVVKPKGAPTGTVRVNREEVEMVKPQKMPS</sequence>
<evidence type="ECO:0000313" key="4">
    <source>
        <dbReference type="EMBL" id="MCG2589003.1"/>
    </source>
</evidence>
<name>A0ABS9KDU2_9BACT</name>
<dbReference type="RefSeq" id="WP_237854194.1">
    <property type="nucleotide sequence ID" value="NZ_JAKLWS010000011.1"/>
</dbReference>
<feature type="coiled-coil region" evidence="1">
    <location>
        <begin position="343"/>
        <end position="370"/>
    </location>
</feature>
<dbReference type="Pfam" id="PF05670">
    <property type="entry name" value="NFACT-R_1"/>
    <property type="match status" value="1"/>
</dbReference>
<evidence type="ECO:0000256" key="2">
    <source>
        <dbReference type="SAM" id="MobiDB-lite"/>
    </source>
</evidence>
<dbReference type="InterPro" id="IPR051608">
    <property type="entry name" value="RQC_Subunit_NEMF"/>
</dbReference>
<dbReference type="InterPro" id="IPR008532">
    <property type="entry name" value="NFACT_RNA-bd"/>
</dbReference>
<keyword evidence="1" id="KW-0175">Coiled coil</keyword>
<dbReference type="Proteomes" id="UP001165366">
    <property type="component" value="Unassembled WGS sequence"/>
</dbReference>
<feature type="domain" description="NFACT RNA-binding" evidence="3">
    <location>
        <begin position="415"/>
        <end position="511"/>
    </location>
</feature>
<gene>
    <name evidence="4" type="ORF">L6773_10515</name>
</gene>
<proteinExistence type="predicted"/>
<protein>
    <submittedName>
        <fullName evidence="4">NFACT RNA binding domain-containing protein</fullName>
    </submittedName>
</protein>
<organism evidence="4 5">
    <name type="scientific">Rhodohalobacter sulfatireducens</name>
    <dbReference type="NCBI Taxonomy" id="2911366"/>
    <lineage>
        <taxon>Bacteria</taxon>
        <taxon>Pseudomonadati</taxon>
        <taxon>Balneolota</taxon>
        <taxon>Balneolia</taxon>
        <taxon>Balneolales</taxon>
        <taxon>Balneolaceae</taxon>
        <taxon>Rhodohalobacter</taxon>
    </lineage>
</organism>
<evidence type="ECO:0000256" key="1">
    <source>
        <dbReference type="SAM" id="Coils"/>
    </source>
</evidence>